<name>A0A9X3XX06_ENTFC</name>
<evidence type="ECO:0000313" key="2">
    <source>
        <dbReference type="Proteomes" id="UP001141166"/>
    </source>
</evidence>
<evidence type="ECO:0000313" key="1">
    <source>
        <dbReference type="EMBL" id="MDC4249085.1"/>
    </source>
</evidence>
<gene>
    <name evidence="1" type="ORF">M3X98_13840</name>
</gene>
<dbReference type="EMBL" id="JAMWMK010000039">
    <property type="protein sequence ID" value="MDC4249085.1"/>
    <property type="molecule type" value="Genomic_DNA"/>
</dbReference>
<dbReference type="Proteomes" id="UP001141166">
    <property type="component" value="Unassembled WGS sequence"/>
</dbReference>
<dbReference type="AlphaFoldDB" id="A0A9X3XX06"/>
<sequence length="184" mass="22051">MTLHFFVKKRLEEMPEYRKLAPEILENLSNECFSIQKNYEQWKEDSRLYIPSSELPFKCWQKANEWIGKGANGKNVYDYSGELKPIYPSEVKKILMMKLEDVYTGEKEASFVSRCGWFYWDYAQSIISHCADRIHEYCPYPYYLDIEVTQENEEAFSWELEQICLLETFFDNVLFCDIVEESKE</sequence>
<protein>
    <submittedName>
        <fullName evidence="1">Uncharacterized protein</fullName>
    </submittedName>
</protein>
<organism evidence="1 2">
    <name type="scientific">Enterococcus faecium</name>
    <name type="common">Streptococcus faecium</name>
    <dbReference type="NCBI Taxonomy" id="1352"/>
    <lineage>
        <taxon>Bacteria</taxon>
        <taxon>Bacillati</taxon>
        <taxon>Bacillota</taxon>
        <taxon>Bacilli</taxon>
        <taxon>Lactobacillales</taxon>
        <taxon>Enterococcaceae</taxon>
        <taxon>Enterococcus</taxon>
    </lineage>
</organism>
<accession>A0A9X3XX06</accession>
<comment type="caution">
    <text evidence="1">The sequence shown here is derived from an EMBL/GenBank/DDBJ whole genome shotgun (WGS) entry which is preliminary data.</text>
</comment>
<dbReference type="RefSeq" id="WP_272471533.1">
    <property type="nucleotide sequence ID" value="NZ_JAMWMK010000039.1"/>
</dbReference>
<reference evidence="1" key="1">
    <citation type="submission" date="2022-05" db="EMBL/GenBank/DDBJ databases">
        <title>Draft genome sequences of Clostridium perfringens strains isolated from Peru.</title>
        <authorList>
            <person name="Hurtado R."/>
            <person name="Lima L."/>
            <person name="Sousa T."/>
            <person name="Jaiswal A.K."/>
            <person name="Tiwari S."/>
            <person name="Maturrano L."/>
            <person name="Brenig B."/>
            <person name="Azevedo V."/>
        </authorList>
    </citation>
    <scope>NUCLEOTIDE SEQUENCE</scope>
    <source>
        <strain evidence="1">CP4</strain>
    </source>
</reference>
<proteinExistence type="predicted"/>